<evidence type="ECO:0000256" key="5">
    <source>
        <dbReference type="ARBA" id="ARBA00069437"/>
    </source>
</evidence>
<evidence type="ECO:0000256" key="4">
    <source>
        <dbReference type="ARBA" id="ARBA00053823"/>
    </source>
</evidence>
<dbReference type="FunFam" id="3.80.10.10:FF:000034">
    <property type="entry name" value="Ras suppressor protein 1"/>
    <property type="match status" value="1"/>
</dbReference>
<dbReference type="PANTHER" id="PTHR48051:SF1">
    <property type="entry name" value="RAS SUPPRESSOR PROTEIN 1"/>
    <property type="match status" value="1"/>
</dbReference>
<dbReference type="Proteomes" id="UP001652740">
    <property type="component" value="Unplaced"/>
</dbReference>
<keyword evidence="3" id="KW-0007">Acetylation</keyword>
<dbReference type="GO" id="GO:0005737">
    <property type="term" value="C:cytoplasm"/>
    <property type="evidence" value="ECO:0007669"/>
    <property type="project" value="TreeGrafter"/>
</dbReference>
<evidence type="ECO:0000256" key="2">
    <source>
        <dbReference type="ARBA" id="ARBA00022737"/>
    </source>
</evidence>
<keyword evidence="2" id="KW-0677">Repeat</keyword>
<reference evidence="9" key="1">
    <citation type="submission" date="2025-08" db="UniProtKB">
        <authorList>
            <consortium name="RefSeq"/>
        </authorList>
    </citation>
    <scope>IDENTIFICATION</scope>
    <source>
        <tissue evidence="9">Whole larvae</tissue>
    </source>
</reference>
<dbReference type="FunCoup" id="A0A6J1WKL5">
    <property type="interactions" value="839"/>
</dbReference>
<dbReference type="InterPro" id="IPR055414">
    <property type="entry name" value="LRR_R13L4/SHOC2-like"/>
</dbReference>
<dbReference type="Pfam" id="PF13855">
    <property type="entry name" value="LRR_8"/>
    <property type="match status" value="1"/>
</dbReference>
<dbReference type="InterPro" id="IPR003591">
    <property type="entry name" value="Leu-rich_rpt_typical-subtyp"/>
</dbReference>
<feature type="domain" description="Disease resistance R13L4/SHOC-2-like LRR" evidence="7">
    <location>
        <begin position="121"/>
        <end position="216"/>
    </location>
</feature>
<dbReference type="PANTHER" id="PTHR48051">
    <property type="match status" value="1"/>
</dbReference>
<evidence type="ECO:0000313" key="8">
    <source>
        <dbReference type="Proteomes" id="UP001652740"/>
    </source>
</evidence>
<dbReference type="RefSeq" id="XP_026755335.1">
    <property type="nucleotide sequence ID" value="XM_026899534.3"/>
</dbReference>
<dbReference type="OrthoDB" id="676979at2759"/>
<evidence type="ECO:0000256" key="1">
    <source>
        <dbReference type="ARBA" id="ARBA00022614"/>
    </source>
</evidence>
<dbReference type="SMART" id="SM00364">
    <property type="entry name" value="LRR_BAC"/>
    <property type="match status" value="5"/>
</dbReference>
<dbReference type="SMART" id="SM00369">
    <property type="entry name" value="LRR_TYP"/>
    <property type="match status" value="7"/>
</dbReference>
<evidence type="ECO:0000256" key="3">
    <source>
        <dbReference type="ARBA" id="ARBA00022990"/>
    </source>
</evidence>
<proteinExistence type="predicted"/>
<name>A0A6J1WKL5_GALME</name>
<evidence type="ECO:0000256" key="6">
    <source>
        <dbReference type="SAM" id="MobiDB-lite"/>
    </source>
</evidence>
<dbReference type="Gene3D" id="3.80.10.10">
    <property type="entry name" value="Ribonuclease Inhibitor"/>
    <property type="match status" value="2"/>
</dbReference>
<dbReference type="Pfam" id="PF23598">
    <property type="entry name" value="LRR_14"/>
    <property type="match status" value="1"/>
</dbReference>
<organism evidence="8 9">
    <name type="scientific">Galleria mellonella</name>
    <name type="common">Greater wax moth</name>
    <dbReference type="NCBI Taxonomy" id="7137"/>
    <lineage>
        <taxon>Eukaryota</taxon>
        <taxon>Metazoa</taxon>
        <taxon>Ecdysozoa</taxon>
        <taxon>Arthropoda</taxon>
        <taxon>Hexapoda</taxon>
        <taxon>Insecta</taxon>
        <taxon>Pterygota</taxon>
        <taxon>Neoptera</taxon>
        <taxon>Endopterygota</taxon>
        <taxon>Lepidoptera</taxon>
        <taxon>Glossata</taxon>
        <taxon>Ditrysia</taxon>
        <taxon>Pyraloidea</taxon>
        <taxon>Pyralidae</taxon>
        <taxon>Galleriinae</taxon>
        <taxon>Galleria</taxon>
    </lineage>
</organism>
<keyword evidence="1" id="KW-0433">Leucine-rich repeat</keyword>
<dbReference type="InterPro" id="IPR032675">
    <property type="entry name" value="LRR_dom_sf"/>
</dbReference>
<evidence type="ECO:0000313" key="9">
    <source>
        <dbReference type="RefSeq" id="XP_026755335.1"/>
    </source>
</evidence>
<dbReference type="InterPro" id="IPR001611">
    <property type="entry name" value="Leu-rich_rpt"/>
</dbReference>
<gene>
    <name evidence="9" type="primary">LOC113515363</name>
</gene>
<feature type="region of interest" description="Disordered" evidence="6">
    <location>
        <begin position="263"/>
        <end position="286"/>
    </location>
</feature>
<sequence>MSHQPPVSCIPNTAKMSKAKKVIEEAREINNPEIDLVDKGISNLEEVPGLFNLANITRLSLSHNKIKTVPAALANLMNLEILNFANNHIEELPVSLSSLPKLRILNVSLNRLYSLPRGFGAFPALEILDLTYNNLNEKVLPGNFCMMESLRALYLGDNDFEYLPPEIGNLKNLQILSLRENDLIEVPRELGQLTRLRELHLQANRLVVLPPEIGTLDLASNKSVLRLEGNAWIPPIEDQINLGPSHVLDYLRSETYRVLYSRHMSAKPPPPPLAVDKNKKASRARS</sequence>
<keyword evidence="8" id="KW-1185">Reference proteome</keyword>
<dbReference type="InterPro" id="IPR050216">
    <property type="entry name" value="LRR_domain-containing"/>
</dbReference>
<dbReference type="CTD" id="34774"/>
<accession>A0A6J1WKL5</accession>
<dbReference type="KEGG" id="gmw:113515363"/>
<protein>
    <recommendedName>
        <fullName evidence="5">Ras suppressor protein 1</fullName>
    </recommendedName>
</protein>
<comment type="function">
    <text evidence="4">Potentially plays a role in the Ras signal transduction pathway. Capable of suppressing v-Ras transformation in vitro.</text>
</comment>
<dbReference type="AlphaFoldDB" id="A0A6J1WKL5"/>
<dbReference type="GeneID" id="113515363"/>
<dbReference type="FunFam" id="3.80.10.10:FF:000159">
    <property type="entry name" value="Ras suppressor protein 1"/>
    <property type="match status" value="1"/>
</dbReference>
<evidence type="ECO:0000259" key="7">
    <source>
        <dbReference type="Pfam" id="PF23598"/>
    </source>
</evidence>
<dbReference type="PROSITE" id="PS51450">
    <property type="entry name" value="LRR"/>
    <property type="match status" value="1"/>
</dbReference>
<dbReference type="InParanoid" id="A0A6J1WKL5"/>
<dbReference type="GO" id="GO:0007165">
    <property type="term" value="P:signal transduction"/>
    <property type="evidence" value="ECO:0007669"/>
    <property type="project" value="UniProtKB-ARBA"/>
</dbReference>
<dbReference type="SUPFAM" id="SSF52058">
    <property type="entry name" value="L domain-like"/>
    <property type="match status" value="1"/>
</dbReference>